<feature type="domain" description="Transcription elongation factor GreA/GreB C-terminal" evidence="2">
    <location>
        <begin position="82"/>
        <end position="149"/>
    </location>
</feature>
<protein>
    <recommendedName>
        <fullName evidence="2">Transcription elongation factor GreA/GreB C-terminal domain-containing protein</fullName>
    </recommendedName>
</protein>
<name>A0A411YAS5_9ACTN</name>
<evidence type="ECO:0000259" key="2">
    <source>
        <dbReference type="Pfam" id="PF01272"/>
    </source>
</evidence>
<dbReference type="KEGG" id="erz:ER308_00950"/>
<dbReference type="GO" id="GO:0003677">
    <property type="term" value="F:DNA binding"/>
    <property type="evidence" value="ECO:0007669"/>
    <property type="project" value="InterPro"/>
</dbReference>
<dbReference type="Pfam" id="PF01272">
    <property type="entry name" value="GreA_GreB"/>
    <property type="match status" value="1"/>
</dbReference>
<dbReference type="EMBL" id="CP036402">
    <property type="protein sequence ID" value="QBI18278.1"/>
    <property type="molecule type" value="Genomic_DNA"/>
</dbReference>
<dbReference type="InterPro" id="IPR018151">
    <property type="entry name" value="TF_GreA/GreB_CS"/>
</dbReference>
<organism evidence="3 4">
    <name type="scientific">Egibacter rhizosphaerae</name>
    <dbReference type="NCBI Taxonomy" id="1670831"/>
    <lineage>
        <taxon>Bacteria</taxon>
        <taxon>Bacillati</taxon>
        <taxon>Actinomycetota</taxon>
        <taxon>Nitriliruptoria</taxon>
        <taxon>Egibacterales</taxon>
        <taxon>Egibacteraceae</taxon>
        <taxon>Egibacter</taxon>
    </lineage>
</organism>
<accession>A0A411YAS5</accession>
<dbReference type="OrthoDB" id="3823115at2"/>
<dbReference type="PANTHER" id="PTHR30437">
    <property type="entry name" value="TRANSCRIPTION ELONGATION FACTOR GREA"/>
    <property type="match status" value="1"/>
</dbReference>
<dbReference type="RefSeq" id="WP_131153276.1">
    <property type="nucleotide sequence ID" value="NZ_CP036402.1"/>
</dbReference>
<dbReference type="SUPFAM" id="SSF54534">
    <property type="entry name" value="FKBP-like"/>
    <property type="match status" value="1"/>
</dbReference>
<feature type="region of interest" description="Disordered" evidence="1">
    <location>
        <begin position="1"/>
        <end position="21"/>
    </location>
</feature>
<gene>
    <name evidence="3" type="ORF">ER308_00950</name>
</gene>
<reference evidence="3 4" key="1">
    <citation type="submission" date="2019-01" db="EMBL/GenBank/DDBJ databases">
        <title>Egibacter rhizosphaerae EGI 80759T.</title>
        <authorList>
            <person name="Chen D.-D."/>
            <person name="Tian Y."/>
            <person name="Jiao J.-Y."/>
            <person name="Zhang X.-T."/>
            <person name="Zhang Y.-G."/>
            <person name="Zhang Y."/>
            <person name="Xiao M."/>
            <person name="Shu W.-S."/>
            <person name="Li W.-J."/>
        </authorList>
    </citation>
    <scope>NUCLEOTIDE SEQUENCE [LARGE SCALE GENOMIC DNA]</scope>
    <source>
        <strain evidence="3 4">EGI 80759</strain>
    </source>
</reference>
<dbReference type="PANTHER" id="PTHR30437:SF4">
    <property type="entry name" value="TRANSCRIPTION ELONGATION FACTOR GREA"/>
    <property type="match status" value="1"/>
</dbReference>
<dbReference type="Proteomes" id="UP000291469">
    <property type="component" value="Chromosome"/>
</dbReference>
<dbReference type="InterPro" id="IPR023459">
    <property type="entry name" value="Tscrpt_elong_fac_GreA/B_fam"/>
</dbReference>
<evidence type="ECO:0000256" key="1">
    <source>
        <dbReference type="SAM" id="MobiDB-lite"/>
    </source>
</evidence>
<dbReference type="Gene3D" id="3.10.50.30">
    <property type="entry name" value="Transcription elongation factor, GreA/GreB, C-terminal domain"/>
    <property type="match status" value="1"/>
</dbReference>
<dbReference type="InterPro" id="IPR036953">
    <property type="entry name" value="GreA/GreB_C_sf"/>
</dbReference>
<dbReference type="PROSITE" id="PS00830">
    <property type="entry name" value="GREAB_2"/>
    <property type="match status" value="1"/>
</dbReference>
<dbReference type="GO" id="GO:0006354">
    <property type="term" value="P:DNA-templated transcription elongation"/>
    <property type="evidence" value="ECO:0007669"/>
    <property type="project" value="TreeGrafter"/>
</dbReference>
<proteinExistence type="predicted"/>
<sequence>MTTETQAPAAPPVLTSDGRAWLQGRRDRAAARLAQVEEELTLDRSEGLFEERRQLQAQMHDWDALLARAVAPGELRDDPTLVEVGDEVVVELPDRTRETLLIVHPAEAAMDAHRTSSASPLAQAVLGHRPGDRVTVQTPAGVYGCTIVARERSS</sequence>
<dbReference type="InterPro" id="IPR001437">
    <property type="entry name" value="Tscrpt_elong_fac_GreA/B_C"/>
</dbReference>
<dbReference type="GO" id="GO:0032784">
    <property type="term" value="P:regulation of DNA-templated transcription elongation"/>
    <property type="evidence" value="ECO:0007669"/>
    <property type="project" value="InterPro"/>
</dbReference>
<evidence type="ECO:0000313" key="3">
    <source>
        <dbReference type="EMBL" id="QBI18278.1"/>
    </source>
</evidence>
<dbReference type="GO" id="GO:0070063">
    <property type="term" value="F:RNA polymerase binding"/>
    <property type="evidence" value="ECO:0007669"/>
    <property type="project" value="InterPro"/>
</dbReference>
<evidence type="ECO:0000313" key="4">
    <source>
        <dbReference type="Proteomes" id="UP000291469"/>
    </source>
</evidence>
<dbReference type="PIRSF" id="PIRSF006092">
    <property type="entry name" value="GreA_GreB"/>
    <property type="match status" value="1"/>
</dbReference>
<keyword evidence="4" id="KW-1185">Reference proteome</keyword>
<dbReference type="AlphaFoldDB" id="A0A411YAS5"/>